<dbReference type="Proteomes" id="UP001195660">
    <property type="component" value="Unassembled WGS sequence"/>
</dbReference>
<dbReference type="PANTHER" id="PTHR46211:SF14">
    <property type="entry name" value="GLYCEROPHOSPHODIESTER PHOSPHODIESTERASE"/>
    <property type="match status" value="1"/>
</dbReference>
<accession>A0ABS2C9S0</accession>
<proteinExistence type="predicted"/>
<dbReference type="InterPro" id="IPR017946">
    <property type="entry name" value="PLC-like_Pdiesterase_TIM-brl"/>
</dbReference>
<dbReference type="CDD" id="cd08556">
    <property type="entry name" value="GDPD"/>
    <property type="match status" value="1"/>
</dbReference>
<feature type="domain" description="GP-PDE" evidence="1">
    <location>
        <begin position="7"/>
        <end position="225"/>
    </location>
</feature>
<reference evidence="2 3" key="1">
    <citation type="submission" date="2019-11" db="EMBL/GenBank/DDBJ databases">
        <title>Novel Deefgea species.</title>
        <authorList>
            <person name="Han J.-H."/>
        </authorList>
    </citation>
    <scope>NUCLEOTIDE SEQUENCE [LARGE SCALE GENOMIC DNA]</scope>
    <source>
        <strain evidence="2 3">LMG 24817</strain>
    </source>
</reference>
<dbReference type="EMBL" id="WOFE01000001">
    <property type="protein sequence ID" value="MBM5570896.1"/>
    <property type="molecule type" value="Genomic_DNA"/>
</dbReference>
<sequence length="227" mass="25099">MFGAHLMRLLSHRGLSNQHPENTIAAFAAALALGFDGLETDVRLSADGEAILYHDRLSPTGQAVARLTRTELSHQAGYIVPTLNEALDAFPAAFWNIELKTPACMPNVTATIRDIQYKTPILLSSFCHHLIHEAANTLDVYCALLLSHRPASLNTLIEGAIHNPRLRTLVWDYDFLDPDFLLAASQLGFSHYVYGAKNQNEHDWCSEFGIDGLITDYPNMVGLARGD</sequence>
<comment type="caution">
    <text evidence="2">The sequence shown here is derived from an EMBL/GenBank/DDBJ whole genome shotgun (WGS) entry which is preliminary data.</text>
</comment>
<evidence type="ECO:0000313" key="3">
    <source>
        <dbReference type="Proteomes" id="UP001195660"/>
    </source>
</evidence>
<dbReference type="InterPro" id="IPR030395">
    <property type="entry name" value="GP_PDE_dom"/>
</dbReference>
<dbReference type="Gene3D" id="3.20.20.190">
    <property type="entry name" value="Phosphatidylinositol (PI) phosphodiesterase"/>
    <property type="match status" value="1"/>
</dbReference>
<dbReference type="Pfam" id="PF03009">
    <property type="entry name" value="GDPD"/>
    <property type="match status" value="1"/>
</dbReference>
<gene>
    <name evidence="2" type="ORF">GM173_04795</name>
</gene>
<keyword evidence="3" id="KW-1185">Reference proteome</keyword>
<evidence type="ECO:0000259" key="1">
    <source>
        <dbReference type="PROSITE" id="PS51704"/>
    </source>
</evidence>
<dbReference type="PANTHER" id="PTHR46211">
    <property type="entry name" value="GLYCEROPHOSPHORYL DIESTER PHOSPHODIESTERASE"/>
    <property type="match status" value="1"/>
</dbReference>
<dbReference type="PROSITE" id="PS51704">
    <property type="entry name" value="GP_PDE"/>
    <property type="match status" value="1"/>
</dbReference>
<dbReference type="SUPFAM" id="SSF51695">
    <property type="entry name" value="PLC-like phosphodiesterases"/>
    <property type="match status" value="1"/>
</dbReference>
<organism evidence="2 3">
    <name type="scientific">Deefgea chitinilytica</name>
    <dbReference type="NCBI Taxonomy" id="570276"/>
    <lineage>
        <taxon>Bacteria</taxon>
        <taxon>Pseudomonadati</taxon>
        <taxon>Pseudomonadota</taxon>
        <taxon>Betaproteobacteria</taxon>
        <taxon>Neisseriales</taxon>
        <taxon>Chitinibacteraceae</taxon>
        <taxon>Deefgea</taxon>
    </lineage>
</organism>
<name>A0ABS2C9S0_9NEIS</name>
<protein>
    <submittedName>
        <fullName evidence="2">Glycerophosphodiester phosphodiesterase</fullName>
    </submittedName>
</protein>
<evidence type="ECO:0000313" key="2">
    <source>
        <dbReference type="EMBL" id="MBM5570896.1"/>
    </source>
</evidence>